<protein>
    <submittedName>
        <fullName evidence="2">ATP-dependent Clp protease adaptor ClpS</fullName>
    </submittedName>
</protein>
<dbReference type="GO" id="GO:0008233">
    <property type="term" value="F:peptidase activity"/>
    <property type="evidence" value="ECO:0007669"/>
    <property type="project" value="UniProtKB-KW"/>
</dbReference>
<reference evidence="2 3" key="1">
    <citation type="submission" date="2019-11" db="EMBL/GenBank/DDBJ databases">
        <title>Characterization of Elizabethkingia argenteiflava sp. nov., isolated from inner surface of Soybean Pods.</title>
        <authorList>
            <person name="Mo S."/>
        </authorList>
    </citation>
    <scope>NUCLEOTIDE SEQUENCE [LARGE SCALE GENOMIC DNA]</scope>
    <source>
        <strain evidence="2 3">YB22</strain>
    </source>
</reference>
<feature type="domain" description="Adaptor protein ClpS core" evidence="1">
    <location>
        <begin position="29"/>
        <end position="94"/>
    </location>
</feature>
<dbReference type="Gene3D" id="3.30.1390.10">
    <property type="match status" value="1"/>
</dbReference>
<dbReference type="AlphaFoldDB" id="A0A845PW92"/>
<keyword evidence="3" id="KW-1185">Reference proteome</keyword>
<dbReference type="GO" id="GO:0006508">
    <property type="term" value="P:proteolysis"/>
    <property type="evidence" value="ECO:0007669"/>
    <property type="project" value="UniProtKB-KW"/>
</dbReference>
<evidence type="ECO:0000259" key="1">
    <source>
        <dbReference type="Pfam" id="PF02617"/>
    </source>
</evidence>
<evidence type="ECO:0000313" key="3">
    <source>
        <dbReference type="Proteomes" id="UP000553459"/>
    </source>
</evidence>
<dbReference type="RefSeq" id="WP_166519422.1">
    <property type="nucleotide sequence ID" value="NZ_JAAABJ010000509.1"/>
</dbReference>
<keyword evidence="2" id="KW-0378">Hydrolase</keyword>
<dbReference type="Proteomes" id="UP000553459">
    <property type="component" value="Unassembled WGS sequence"/>
</dbReference>
<keyword evidence="2" id="KW-0645">Protease</keyword>
<name>A0A845PW92_9FLAO</name>
<comment type="caution">
    <text evidence="2">The sequence shown here is derived from an EMBL/GenBank/DDBJ whole genome shotgun (WGS) entry which is preliminary data.</text>
</comment>
<dbReference type="InterPro" id="IPR014719">
    <property type="entry name" value="Ribosomal_bL12_C/ClpS-like"/>
</dbReference>
<gene>
    <name evidence="2" type="ORF">GNY06_07025</name>
</gene>
<dbReference type="InterPro" id="IPR003769">
    <property type="entry name" value="ClpS_core"/>
</dbReference>
<sequence>MKWEKFDSLSYDDPKREYEEDVEVMDQLDDVYKLVLYNDNFNTFDFVIECLIEICKHTLEQAEQCTLLVHYKGKCTVKTGSMDLLKPMHKKLISRGLTSEIV</sequence>
<organism evidence="2 3">
    <name type="scientific">Elizabethkingia argenteiflava</name>
    <dbReference type="NCBI Taxonomy" id="2681556"/>
    <lineage>
        <taxon>Bacteria</taxon>
        <taxon>Pseudomonadati</taxon>
        <taxon>Bacteroidota</taxon>
        <taxon>Flavobacteriia</taxon>
        <taxon>Flavobacteriales</taxon>
        <taxon>Weeksellaceae</taxon>
        <taxon>Elizabethkingia</taxon>
    </lineage>
</organism>
<dbReference type="EMBL" id="JAAABJ010000509">
    <property type="protein sequence ID" value="NAW51136.1"/>
    <property type="molecule type" value="Genomic_DNA"/>
</dbReference>
<proteinExistence type="predicted"/>
<dbReference type="Pfam" id="PF02617">
    <property type="entry name" value="ClpS"/>
    <property type="match status" value="1"/>
</dbReference>
<dbReference type="SUPFAM" id="SSF54736">
    <property type="entry name" value="ClpS-like"/>
    <property type="match status" value="1"/>
</dbReference>
<accession>A0A845PW92</accession>
<evidence type="ECO:0000313" key="2">
    <source>
        <dbReference type="EMBL" id="NAW51136.1"/>
    </source>
</evidence>
<dbReference type="GO" id="GO:0030163">
    <property type="term" value="P:protein catabolic process"/>
    <property type="evidence" value="ECO:0007669"/>
    <property type="project" value="InterPro"/>
</dbReference>